<comment type="caution">
    <text evidence="2">The sequence shown here is derived from an EMBL/GenBank/DDBJ whole genome shotgun (WGS) entry which is preliminary data.</text>
</comment>
<proteinExistence type="predicted"/>
<gene>
    <name evidence="2" type="ORF">B5K10_31725</name>
</gene>
<feature type="region of interest" description="Disordered" evidence="1">
    <location>
        <begin position="74"/>
        <end position="93"/>
    </location>
</feature>
<dbReference type="RefSeq" id="WP_064842889.1">
    <property type="nucleotide sequence ID" value="NZ_KZ859531.1"/>
</dbReference>
<evidence type="ECO:0000313" key="3">
    <source>
        <dbReference type="Proteomes" id="UP000256748"/>
    </source>
</evidence>
<dbReference type="Proteomes" id="UP000256748">
    <property type="component" value="Unassembled WGS sequence"/>
</dbReference>
<organism evidence="2 3">
    <name type="scientific">Rhizobium leguminosarum bv. trifolii</name>
    <dbReference type="NCBI Taxonomy" id="386"/>
    <lineage>
        <taxon>Bacteria</taxon>
        <taxon>Pseudomonadati</taxon>
        <taxon>Pseudomonadota</taxon>
        <taxon>Alphaproteobacteria</taxon>
        <taxon>Hyphomicrobiales</taxon>
        <taxon>Rhizobiaceae</taxon>
        <taxon>Rhizobium/Agrobacterium group</taxon>
        <taxon>Rhizobium</taxon>
    </lineage>
</organism>
<feature type="compositionally biased region" description="Polar residues" evidence="1">
    <location>
        <begin position="83"/>
        <end position="93"/>
    </location>
</feature>
<protein>
    <submittedName>
        <fullName evidence="2">Uncharacterized protein</fullName>
    </submittedName>
</protein>
<evidence type="ECO:0000256" key="1">
    <source>
        <dbReference type="SAM" id="MobiDB-lite"/>
    </source>
</evidence>
<reference evidence="2 3" key="1">
    <citation type="submission" date="2017-03" db="EMBL/GenBank/DDBJ databases">
        <title>Genome analysis of Rhizobial strains effectives or ineffectives for nitrogen fixation isolated from bean seeds.</title>
        <authorList>
            <person name="Peralta H."/>
            <person name="Aguilar-Vera A."/>
            <person name="Mora Y."/>
            <person name="Vargas-Lagunas C."/>
            <person name="Girard L."/>
            <person name="Mora J."/>
        </authorList>
    </citation>
    <scope>NUCLEOTIDE SEQUENCE [LARGE SCALE GENOMIC DNA]</scope>
    <source>
        <strain evidence="2 3">CCGM5</strain>
    </source>
</reference>
<dbReference type="AlphaFoldDB" id="A0A3E1AYL3"/>
<name>A0A3E1AYL3_RHILT</name>
<accession>A0A3E1AYL3</accession>
<sequence>MKEKKRVYEALVDGAMEGLTDQALYDFVKARCPNATSKKIVRASLLALIDPHLRDRNILDVIYALAIKHRLDDGEDGRAPSAQAANQNMPQLS</sequence>
<evidence type="ECO:0000313" key="2">
    <source>
        <dbReference type="EMBL" id="RFB82271.1"/>
    </source>
</evidence>
<dbReference type="EMBL" id="NAOO01000045">
    <property type="protein sequence ID" value="RFB82271.1"/>
    <property type="molecule type" value="Genomic_DNA"/>
</dbReference>